<organism evidence="8 9">
    <name type="scientific">Frankliniella occidentalis</name>
    <name type="common">Western flower thrips</name>
    <name type="synonym">Euthrips occidentalis</name>
    <dbReference type="NCBI Taxonomy" id="133901"/>
    <lineage>
        <taxon>Eukaryota</taxon>
        <taxon>Metazoa</taxon>
        <taxon>Ecdysozoa</taxon>
        <taxon>Arthropoda</taxon>
        <taxon>Hexapoda</taxon>
        <taxon>Insecta</taxon>
        <taxon>Pterygota</taxon>
        <taxon>Neoptera</taxon>
        <taxon>Paraneoptera</taxon>
        <taxon>Thysanoptera</taxon>
        <taxon>Terebrantia</taxon>
        <taxon>Thripoidea</taxon>
        <taxon>Thripidae</taxon>
        <taxon>Frankliniella</taxon>
    </lineage>
</organism>
<gene>
    <name evidence="9" type="primary">LOC113216865</name>
</gene>
<dbReference type="InterPro" id="IPR038441">
    <property type="entry name" value="THAP_Znf_sf"/>
</dbReference>
<accession>A0A6J1TG71</accession>
<dbReference type="PANTHER" id="PTHR46600">
    <property type="entry name" value="THAP DOMAIN-CONTAINING"/>
    <property type="match status" value="1"/>
</dbReference>
<dbReference type="PANTHER" id="PTHR46600:SF11">
    <property type="entry name" value="THAP DOMAIN-CONTAINING PROTEIN 10"/>
    <property type="match status" value="1"/>
</dbReference>
<proteinExistence type="predicted"/>
<dbReference type="OrthoDB" id="7331812at2759"/>
<dbReference type="InterPro" id="IPR006612">
    <property type="entry name" value="THAP_Znf"/>
</dbReference>
<dbReference type="RefSeq" id="XP_026292479.2">
    <property type="nucleotide sequence ID" value="XM_026436694.2"/>
</dbReference>
<dbReference type="AlphaFoldDB" id="A0A6J1TG71"/>
<evidence type="ECO:0000256" key="6">
    <source>
        <dbReference type="SAM" id="MobiDB-lite"/>
    </source>
</evidence>
<dbReference type="PROSITE" id="PS50950">
    <property type="entry name" value="ZF_THAP"/>
    <property type="match status" value="1"/>
</dbReference>
<dbReference type="SUPFAM" id="SSF57716">
    <property type="entry name" value="Glucocorticoid receptor-like (DNA-binding domain)"/>
    <property type="match status" value="1"/>
</dbReference>
<keyword evidence="4 5" id="KW-0238">DNA-binding</keyword>
<protein>
    <submittedName>
        <fullName evidence="9">Uncharacterized protein LOC113216865</fullName>
    </submittedName>
</protein>
<evidence type="ECO:0000256" key="5">
    <source>
        <dbReference type="PROSITE-ProRule" id="PRU00309"/>
    </source>
</evidence>
<dbReference type="Proteomes" id="UP000504606">
    <property type="component" value="Unplaced"/>
</dbReference>
<keyword evidence="2 5" id="KW-0863">Zinc-finger</keyword>
<dbReference type="GO" id="GO:0008270">
    <property type="term" value="F:zinc ion binding"/>
    <property type="evidence" value="ECO:0007669"/>
    <property type="project" value="UniProtKB-KW"/>
</dbReference>
<dbReference type="GeneID" id="113216865"/>
<sequence>MKHCYLESCNSKATDEVSLFRFPKDEEQLNVWKRVCGIPTNFVLPKTARLCSGHFTKNEIITIGIQQQKQVIRGAVPKIYSKEALRVIPRMPPPLQPLRPSTASNRSQTPSVQQFAAVEKESSRPFALLALSRPLLAGVRGLSPPPLQPFVTQRPEGNDENADPANNDPAETETTGESDQPKRPVNFERLGPLSKEKVSTFFYFYGPTRVPCAFSLIPCQK</sequence>
<reference evidence="9" key="1">
    <citation type="submission" date="2025-08" db="UniProtKB">
        <authorList>
            <consortium name="RefSeq"/>
        </authorList>
    </citation>
    <scope>IDENTIFICATION</scope>
    <source>
        <tissue evidence="9">Whole organism</tissue>
    </source>
</reference>
<evidence type="ECO:0000259" key="7">
    <source>
        <dbReference type="PROSITE" id="PS50950"/>
    </source>
</evidence>
<evidence type="ECO:0000256" key="1">
    <source>
        <dbReference type="ARBA" id="ARBA00022723"/>
    </source>
</evidence>
<evidence type="ECO:0000256" key="4">
    <source>
        <dbReference type="ARBA" id="ARBA00023125"/>
    </source>
</evidence>
<dbReference type="InterPro" id="IPR026516">
    <property type="entry name" value="THAP1/10"/>
</dbReference>
<feature type="domain" description="THAP-type" evidence="7">
    <location>
        <begin position="1"/>
        <end position="80"/>
    </location>
</feature>
<keyword evidence="8" id="KW-1185">Reference proteome</keyword>
<feature type="region of interest" description="Disordered" evidence="6">
    <location>
        <begin position="91"/>
        <end position="114"/>
    </location>
</feature>
<evidence type="ECO:0000313" key="8">
    <source>
        <dbReference type="Proteomes" id="UP000504606"/>
    </source>
</evidence>
<evidence type="ECO:0000256" key="3">
    <source>
        <dbReference type="ARBA" id="ARBA00022833"/>
    </source>
</evidence>
<dbReference type="KEGG" id="foc:113216865"/>
<keyword evidence="1" id="KW-0479">Metal-binding</keyword>
<feature type="compositionally biased region" description="Polar residues" evidence="6">
    <location>
        <begin position="101"/>
        <end position="114"/>
    </location>
</feature>
<evidence type="ECO:0000313" key="9">
    <source>
        <dbReference type="RefSeq" id="XP_026292479.2"/>
    </source>
</evidence>
<feature type="region of interest" description="Disordered" evidence="6">
    <location>
        <begin position="142"/>
        <end position="190"/>
    </location>
</feature>
<evidence type="ECO:0000256" key="2">
    <source>
        <dbReference type="ARBA" id="ARBA00022771"/>
    </source>
</evidence>
<dbReference type="SMART" id="SM00980">
    <property type="entry name" value="THAP"/>
    <property type="match status" value="1"/>
</dbReference>
<dbReference type="Pfam" id="PF05485">
    <property type="entry name" value="THAP"/>
    <property type="match status" value="1"/>
</dbReference>
<dbReference type="GO" id="GO:0043565">
    <property type="term" value="F:sequence-specific DNA binding"/>
    <property type="evidence" value="ECO:0007669"/>
    <property type="project" value="InterPro"/>
</dbReference>
<dbReference type="Gene3D" id="6.20.210.20">
    <property type="entry name" value="THAP domain"/>
    <property type="match status" value="1"/>
</dbReference>
<name>A0A6J1TG71_FRAOC</name>
<keyword evidence="3" id="KW-0862">Zinc</keyword>